<comment type="caution">
    <text evidence="1">The sequence shown here is derived from an EMBL/GenBank/DDBJ whole genome shotgun (WGS) entry which is preliminary data.</text>
</comment>
<dbReference type="EMBL" id="JAWZYT010000930">
    <property type="protein sequence ID" value="KAK4317314.1"/>
    <property type="molecule type" value="Genomic_DNA"/>
</dbReference>
<protein>
    <submittedName>
        <fullName evidence="1">Uncharacterized protein</fullName>
    </submittedName>
</protein>
<dbReference type="Proteomes" id="UP001292094">
    <property type="component" value="Unassembled WGS sequence"/>
</dbReference>
<organism evidence="1 2">
    <name type="scientific">Petrolisthes manimaculis</name>
    <dbReference type="NCBI Taxonomy" id="1843537"/>
    <lineage>
        <taxon>Eukaryota</taxon>
        <taxon>Metazoa</taxon>
        <taxon>Ecdysozoa</taxon>
        <taxon>Arthropoda</taxon>
        <taxon>Crustacea</taxon>
        <taxon>Multicrustacea</taxon>
        <taxon>Malacostraca</taxon>
        <taxon>Eumalacostraca</taxon>
        <taxon>Eucarida</taxon>
        <taxon>Decapoda</taxon>
        <taxon>Pleocyemata</taxon>
        <taxon>Anomura</taxon>
        <taxon>Galatheoidea</taxon>
        <taxon>Porcellanidae</taxon>
        <taxon>Petrolisthes</taxon>
    </lineage>
</organism>
<gene>
    <name evidence="1" type="ORF">Pmani_011578</name>
</gene>
<accession>A0AAE1UG15</accession>
<dbReference type="AlphaFoldDB" id="A0AAE1UG15"/>
<keyword evidence="2" id="KW-1185">Reference proteome</keyword>
<name>A0AAE1UG15_9EUCA</name>
<evidence type="ECO:0000313" key="2">
    <source>
        <dbReference type="Proteomes" id="UP001292094"/>
    </source>
</evidence>
<evidence type="ECO:0000313" key="1">
    <source>
        <dbReference type="EMBL" id="KAK4317314.1"/>
    </source>
</evidence>
<proteinExistence type="predicted"/>
<reference evidence="1" key="1">
    <citation type="submission" date="2023-11" db="EMBL/GenBank/DDBJ databases">
        <title>Genome assemblies of two species of porcelain crab, Petrolisthes cinctipes and Petrolisthes manimaculis (Anomura: Porcellanidae).</title>
        <authorList>
            <person name="Angst P."/>
        </authorList>
    </citation>
    <scope>NUCLEOTIDE SEQUENCE</scope>
    <source>
        <strain evidence="1">PB745_02</strain>
        <tissue evidence="1">Gill</tissue>
    </source>
</reference>
<sequence length="90" mass="10508">MRFRNIISENRQAHPMVGTFFNAFLTKTFADPRVQLESAIIQPMSQSTLKVWFMMMRACSLPHFWKDSSDLNTHTSDHQSARNSTWDTVE</sequence>